<evidence type="ECO:0000313" key="3">
    <source>
        <dbReference type="Proteomes" id="UP001162164"/>
    </source>
</evidence>
<gene>
    <name evidence="2" type="ORF">NQ317_002923</name>
</gene>
<feature type="transmembrane region" description="Helical" evidence="1">
    <location>
        <begin position="48"/>
        <end position="67"/>
    </location>
</feature>
<protein>
    <submittedName>
        <fullName evidence="2">Uncharacterized protein</fullName>
    </submittedName>
</protein>
<keyword evidence="1" id="KW-0472">Membrane</keyword>
<evidence type="ECO:0000256" key="1">
    <source>
        <dbReference type="SAM" id="Phobius"/>
    </source>
</evidence>
<name>A0ABQ9J6Y8_9CUCU</name>
<proteinExistence type="predicted"/>
<organism evidence="2 3">
    <name type="scientific">Molorchus minor</name>
    <dbReference type="NCBI Taxonomy" id="1323400"/>
    <lineage>
        <taxon>Eukaryota</taxon>
        <taxon>Metazoa</taxon>
        <taxon>Ecdysozoa</taxon>
        <taxon>Arthropoda</taxon>
        <taxon>Hexapoda</taxon>
        <taxon>Insecta</taxon>
        <taxon>Pterygota</taxon>
        <taxon>Neoptera</taxon>
        <taxon>Endopterygota</taxon>
        <taxon>Coleoptera</taxon>
        <taxon>Polyphaga</taxon>
        <taxon>Cucujiformia</taxon>
        <taxon>Chrysomeloidea</taxon>
        <taxon>Cerambycidae</taxon>
        <taxon>Lamiinae</taxon>
        <taxon>Monochamini</taxon>
        <taxon>Molorchus</taxon>
    </lineage>
</organism>
<accession>A0ABQ9J6Y8</accession>
<dbReference type="EMBL" id="JAPWTJ010001138">
    <property type="protein sequence ID" value="KAJ8973649.1"/>
    <property type="molecule type" value="Genomic_DNA"/>
</dbReference>
<comment type="caution">
    <text evidence="2">The sequence shown here is derived from an EMBL/GenBank/DDBJ whole genome shotgun (WGS) entry which is preliminary data.</text>
</comment>
<evidence type="ECO:0000313" key="2">
    <source>
        <dbReference type="EMBL" id="KAJ8973649.1"/>
    </source>
</evidence>
<sequence>MDQSVMKIRRPRSLTGVQIGVATALGIIGVEMSSFFNWQKKQYGNPNLLIIAVVGFTFSFYGFYRYGYKPWSKKRKMHEAEEYADYILSIEANKETSK</sequence>
<keyword evidence="1" id="KW-0812">Transmembrane</keyword>
<keyword evidence="1" id="KW-1133">Transmembrane helix</keyword>
<feature type="transmembrane region" description="Helical" evidence="1">
    <location>
        <begin position="12"/>
        <end position="36"/>
    </location>
</feature>
<keyword evidence="3" id="KW-1185">Reference proteome</keyword>
<reference evidence="2" key="1">
    <citation type="journal article" date="2023" name="Insect Mol. Biol.">
        <title>Genome sequencing provides insights into the evolution of gene families encoding plant cell wall-degrading enzymes in longhorned beetles.</title>
        <authorList>
            <person name="Shin N.R."/>
            <person name="Okamura Y."/>
            <person name="Kirsch R."/>
            <person name="Pauchet Y."/>
        </authorList>
    </citation>
    <scope>NUCLEOTIDE SEQUENCE</scope>
    <source>
        <strain evidence="2">MMC_N1</strain>
    </source>
</reference>
<dbReference type="Proteomes" id="UP001162164">
    <property type="component" value="Unassembled WGS sequence"/>
</dbReference>